<dbReference type="PROSITE" id="PS50930">
    <property type="entry name" value="HTH_LYTTR"/>
    <property type="match status" value="1"/>
</dbReference>
<feature type="modified residue" description="4-aspartylphosphate" evidence="1">
    <location>
        <position position="71"/>
    </location>
</feature>
<dbReference type="PROSITE" id="PS50110">
    <property type="entry name" value="RESPONSE_REGULATORY"/>
    <property type="match status" value="1"/>
</dbReference>
<accession>A0ABW8RR24</accession>
<dbReference type="SMART" id="SM00850">
    <property type="entry name" value="LytTR"/>
    <property type="match status" value="1"/>
</dbReference>
<dbReference type="Proteomes" id="UP001623558">
    <property type="component" value="Unassembled WGS sequence"/>
</dbReference>
<dbReference type="InterPro" id="IPR011006">
    <property type="entry name" value="CheY-like_superfamily"/>
</dbReference>
<feature type="domain" description="HTH LytTR-type" evidence="3">
    <location>
        <begin position="163"/>
        <end position="229"/>
    </location>
</feature>
<keyword evidence="4" id="KW-0238">DNA-binding</keyword>
<evidence type="ECO:0000313" key="4">
    <source>
        <dbReference type="EMBL" id="MFL0161036.1"/>
    </source>
</evidence>
<feature type="domain" description="Response regulatory" evidence="2">
    <location>
        <begin position="20"/>
        <end position="131"/>
    </location>
</feature>
<dbReference type="Pfam" id="PF00072">
    <property type="entry name" value="Response_reg"/>
    <property type="match status" value="1"/>
</dbReference>
<dbReference type="PANTHER" id="PTHR37299:SF1">
    <property type="entry name" value="STAGE 0 SPORULATION PROTEIN A HOMOLOG"/>
    <property type="match status" value="1"/>
</dbReference>
<keyword evidence="1" id="KW-0597">Phosphoprotein</keyword>
<name>A0ABW8RR24_9BACT</name>
<evidence type="ECO:0000313" key="5">
    <source>
        <dbReference type="Proteomes" id="UP001623558"/>
    </source>
</evidence>
<dbReference type="Gene3D" id="3.40.50.2300">
    <property type="match status" value="1"/>
</dbReference>
<evidence type="ECO:0000259" key="3">
    <source>
        <dbReference type="PROSITE" id="PS50930"/>
    </source>
</evidence>
<organism evidence="4 5">
    <name type="scientific">Aquirufa salirivi</name>
    <dbReference type="NCBI Taxonomy" id="3104729"/>
    <lineage>
        <taxon>Bacteria</taxon>
        <taxon>Pseudomonadati</taxon>
        <taxon>Bacteroidota</taxon>
        <taxon>Cytophagia</taxon>
        <taxon>Cytophagales</taxon>
        <taxon>Flectobacillaceae</taxon>
        <taxon>Aquirufa</taxon>
    </lineage>
</organism>
<dbReference type="InterPro" id="IPR007492">
    <property type="entry name" value="LytTR_DNA-bd_dom"/>
</dbReference>
<dbReference type="InterPro" id="IPR046947">
    <property type="entry name" value="LytR-like"/>
</dbReference>
<keyword evidence="5" id="KW-1185">Reference proteome</keyword>
<evidence type="ECO:0000259" key="2">
    <source>
        <dbReference type="PROSITE" id="PS50110"/>
    </source>
</evidence>
<dbReference type="Pfam" id="PF04397">
    <property type="entry name" value="LytTR"/>
    <property type="match status" value="1"/>
</dbReference>
<dbReference type="GO" id="GO:0003677">
    <property type="term" value="F:DNA binding"/>
    <property type="evidence" value="ECO:0007669"/>
    <property type="project" value="UniProtKB-KW"/>
</dbReference>
<proteinExistence type="predicted"/>
<dbReference type="SUPFAM" id="SSF52172">
    <property type="entry name" value="CheY-like"/>
    <property type="match status" value="1"/>
</dbReference>
<dbReference type="InterPro" id="IPR001789">
    <property type="entry name" value="Sig_transdc_resp-reg_receiver"/>
</dbReference>
<sequence length="256" mass="29725">MMSEEESNEKFTEVSSTVLRCIAVDDESLALDLLEDNIAKIPFLKLEARCRNAFEAMEYLQKSPVDLIFLDIQMPGLTGVQFLEGLTQKPMVIFVTAYQQYAIEGFNLDVVDYVLKPISFERFLKATNKALDFFKSKKSTSQHSSETTKLEYIFIHADYSLMKIMLDDILYIEGLKDYIKIHLKTQKFPVVCRMTMKSIEEKLPSTDFLRIHKSFIVSLKKVESIRNQKIKIGENHIPLSENYAEHFYQTIGYQKQ</sequence>
<dbReference type="EMBL" id="JBEWZH010000001">
    <property type="protein sequence ID" value="MFL0161036.1"/>
    <property type="molecule type" value="Genomic_DNA"/>
</dbReference>
<evidence type="ECO:0000256" key="1">
    <source>
        <dbReference type="PROSITE-ProRule" id="PRU00169"/>
    </source>
</evidence>
<protein>
    <submittedName>
        <fullName evidence="4">LytTR family DNA-binding domain-containing protein</fullName>
    </submittedName>
</protein>
<comment type="caution">
    <text evidence="4">The sequence shown here is derived from an EMBL/GenBank/DDBJ whole genome shotgun (WGS) entry which is preliminary data.</text>
</comment>
<dbReference type="Gene3D" id="2.40.50.1020">
    <property type="entry name" value="LytTr DNA-binding domain"/>
    <property type="match status" value="1"/>
</dbReference>
<dbReference type="SMART" id="SM00448">
    <property type="entry name" value="REC"/>
    <property type="match status" value="1"/>
</dbReference>
<dbReference type="PANTHER" id="PTHR37299">
    <property type="entry name" value="TRANSCRIPTIONAL REGULATOR-RELATED"/>
    <property type="match status" value="1"/>
</dbReference>
<reference evidence="4 5" key="1">
    <citation type="submission" date="2024-07" db="EMBL/GenBank/DDBJ databases">
        <authorList>
            <person name="Pitt A."/>
            <person name="Hahn M.W."/>
        </authorList>
    </citation>
    <scope>NUCLEOTIDE SEQUENCE [LARGE SCALE GENOMIC DNA]</scope>
    <source>
        <strain evidence="4 5">1-SAACH-A3</strain>
    </source>
</reference>
<gene>
    <name evidence="4" type="ORF">U0R11_01380</name>
</gene>